<protein>
    <submittedName>
        <fullName evidence="3">Sulfotransfer_1 domain-containing protein</fullName>
    </submittedName>
</protein>
<dbReference type="WBParaSite" id="PTRK_0000961000.2">
    <property type="protein sequence ID" value="PTRK_0000961000.2"/>
    <property type="gene ID" value="PTRK_0000961000"/>
</dbReference>
<feature type="signal peptide" evidence="1">
    <location>
        <begin position="1"/>
        <end position="20"/>
    </location>
</feature>
<evidence type="ECO:0000313" key="2">
    <source>
        <dbReference type="Proteomes" id="UP000038045"/>
    </source>
</evidence>
<dbReference type="Pfam" id="PF03567">
    <property type="entry name" value="Sulfotransfer_2"/>
    <property type="match status" value="1"/>
</dbReference>
<dbReference type="GO" id="GO:0050650">
    <property type="term" value="P:chondroitin sulfate proteoglycan biosynthetic process"/>
    <property type="evidence" value="ECO:0007669"/>
    <property type="project" value="InterPro"/>
</dbReference>
<keyword evidence="1" id="KW-0732">Signal</keyword>
<dbReference type="GO" id="GO:0047756">
    <property type="term" value="F:chondroitin 4-sulfotransferase activity"/>
    <property type="evidence" value="ECO:0007669"/>
    <property type="project" value="InterPro"/>
</dbReference>
<name>A0A0N4ZM50_PARTI</name>
<dbReference type="AlphaFoldDB" id="A0A0N4ZM50"/>
<feature type="chain" id="PRO_5005891969" evidence="1">
    <location>
        <begin position="21"/>
        <end position="315"/>
    </location>
</feature>
<dbReference type="InterPro" id="IPR005331">
    <property type="entry name" value="Sulfotransferase"/>
</dbReference>
<sequence length="315" mass="38398">MKLYLFYLIFLTYLLIQVCTLEDNVNKKEVILYQLPPLDFCNNILFEHQCIRMQYKSFPSDYTVAPMYKINACYIGKSFSTITIGLFCYLYDKKTFFKKYDPSSDQVNYRELCSQRNIHHTIPEMIKRYENGNESKFINEWKHLMIVREPVKRFISGFVQLCVLKIGVPLFNPYCYGCERNMRCFLENLYLDIESVRNNWKEPNLFIKYHFYPQSWQCDYSIFKEKYNIIHYNNNKTAFYKEYLKQLDNSSIPKRDLLYVHKLMRTSKVKHSTYDKKESKYYLEELVRDSYLLKLLCKIYYDDFIEFKFDFPCTY</sequence>
<accession>A0A0N4ZM50</accession>
<dbReference type="PANTHER" id="PTHR22900">
    <property type="entry name" value="PROTEIN CBG14245-RELATED"/>
    <property type="match status" value="1"/>
</dbReference>
<evidence type="ECO:0000313" key="3">
    <source>
        <dbReference type="WBParaSite" id="PTRK_0000961000.2"/>
    </source>
</evidence>
<organism evidence="2 3">
    <name type="scientific">Parastrongyloides trichosuri</name>
    <name type="common">Possum-specific nematode worm</name>
    <dbReference type="NCBI Taxonomy" id="131310"/>
    <lineage>
        <taxon>Eukaryota</taxon>
        <taxon>Metazoa</taxon>
        <taxon>Ecdysozoa</taxon>
        <taxon>Nematoda</taxon>
        <taxon>Chromadorea</taxon>
        <taxon>Rhabditida</taxon>
        <taxon>Tylenchina</taxon>
        <taxon>Panagrolaimomorpha</taxon>
        <taxon>Strongyloidoidea</taxon>
        <taxon>Strongyloididae</taxon>
        <taxon>Parastrongyloides</taxon>
    </lineage>
</organism>
<dbReference type="Proteomes" id="UP000038045">
    <property type="component" value="Unplaced"/>
</dbReference>
<dbReference type="PANTHER" id="PTHR22900:SF5">
    <property type="entry name" value="PROTEIN CBG14245"/>
    <property type="match status" value="1"/>
</dbReference>
<dbReference type="GO" id="GO:0016020">
    <property type="term" value="C:membrane"/>
    <property type="evidence" value="ECO:0007669"/>
    <property type="project" value="InterPro"/>
</dbReference>
<evidence type="ECO:0000256" key="1">
    <source>
        <dbReference type="SAM" id="SignalP"/>
    </source>
</evidence>
<reference evidence="3" key="1">
    <citation type="submission" date="2017-02" db="UniProtKB">
        <authorList>
            <consortium name="WormBaseParasite"/>
        </authorList>
    </citation>
    <scope>IDENTIFICATION</scope>
</reference>
<dbReference type="GO" id="GO:1902884">
    <property type="term" value="P:positive regulation of response to oxidative stress"/>
    <property type="evidence" value="ECO:0007669"/>
    <property type="project" value="InterPro"/>
</dbReference>
<proteinExistence type="predicted"/>
<dbReference type="InterPro" id="IPR007669">
    <property type="entry name" value="Chst-1-like"/>
</dbReference>
<keyword evidence="2" id="KW-1185">Reference proteome</keyword>